<keyword evidence="3 11" id="KW-0328">Glycosyltransferase</keyword>
<keyword evidence="14" id="KW-1185">Reference proteome</keyword>
<keyword evidence="9 11" id="KW-0472">Membrane</keyword>
<dbReference type="GO" id="GO:0016763">
    <property type="term" value="F:pentosyltransferase activity"/>
    <property type="evidence" value="ECO:0007669"/>
    <property type="project" value="InterPro"/>
</dbReference>
<keyword evidence="6 11" id="KW-0133">Cell shape</keyword>
<evidence type="ECO:0000313" key="13">
    <source>
        <dbReference type="EMBL" id="SEK79861.1"/>
    </source>
</evidence>
<keyword evidence="8 11" id="KW-1133">Transmembrane helix</keyword>
<name>A0A1H7JYT7_9BACT</name>
<sequence length="247" mass="28513">MELKGIVPRTWKKLRRVLLILFIAHFVYLILLRWVNPPITITMISSWVSLWGTDKHFHKTWADSEDISQYAKLAVIASEDQLFPDHDGFDFKSIEKAMKHNQKSKKIRGASTISQQVAKNVFLWQGRSWVRKGLEVYFTFMIEKLWGKKRILEMYMNVAQTGDGIFGFEAAAQQYYHKSAAALNREQAAMITAALPNPVKYTVNPPARITSWRQRRILTQMRNLTGDPDVAALVVAKLETKKTSRKM</sequence>
<evidence type="ECO:0000256" key="11">
    <source>
        <dbReference type="HAMAP-Rule" id="MF_00766"/>
    </source>
</evidence>
<evidence type="ECO:0000256" key="8">
    <source>
        <dbReference type="ARBA" id="ARBA00022989"/>
    </source>
</evidence>
<dbReference type="UniPathway" id="UPA00219"/>
<evidence type="ECO:0000313" key="14">
    <source>
        <dbReference type="Proteomes" id="UP000198984"/>
    </source>
</evidence>
<accession>A0A1H7JYT7</accession>
<evidence type="ECO:0000256" key="3">
    <source>
        <dbReference type="ARBA" id="ARBA00022676"/>
    </source>
</evidence>
<dbReference type="Proteomes" id="UP000198984">
    <property type="component" value="Unassembled WGS sequence"/>
</dbReference>
<dbReference type="GO" id="GO:0009274">
    <property type="term" value="C:peptidoglycan-based cell wall"/>
    <property type="evidence" value="ECO:0007669"/>
    <property type="project" value="InterPro"/>
</dbReference>
<feature type="domain" description="Glycosyl transferase family 51" evidence="12">
    <location>
        <begin position="55"/>
        <end position="221"/>
    </location>
</feature>
<dbReference type="EC" id="2.4.99.28" evidence="11"/>
<dbReference type="NCBIfam" id="TIGR02070">
    <property type="entry name" value="mono_pep_trsgly"/>
    <property type="match status" value="1"/>
</dbReference>
<dbReference type="HAMAP" id="MF_00766">
    <property type="entry name" value="PGT_MtgA"/>
    <property type="match status" value="1"/>
</dbReference>
<dbReference type="PANTHER" id="PTHR30400">
    <property type="entry name" value="MONOFUNCTIONAL BIOSYNTHETIC PEPTIDOGLYCAN TRANSGLYCOSYLASE"/>
    <property type="match status" value="1"/>
</dbReference>
<evidence type="ECO:0000256" key="6">
    <source>
        <dbReference type="ARBA" id="ARBA00022960"/>
    </source>
</evidence>
<dbReference type="AlphaFoldDB" id="A0A1H7JYT7"/>
<dbReference type="GO" id="GO:0008360">
    <property type="term" value="P:regulation of cell shape"/>
    <property type="evidence" value="ECO:0007669"/>
    <property type="project" value="UniProtKB-KW"/>
</dbReference>
<comment type="subcellular location">
    <subcellularLocation>
        <location evidence="11">Cell membrane</location>
        <topology evidence="11">Single-pass membrane protein</topology>
    </subcellularLocation>
</comment>
<proteinExistence type="inferred from homology"/>
<keyword evidence="2" id="KW-0997">Cell inner membrane</keyword>
<dbReference type="InterPro" id="IPR023346">
    <property type="entry name" value="Lysozyme-like_dom_sf"/>
</dbReference>
<evidence type="ECO:0000256" key="4">
    <source>
        <dbReference type="ARBA" id="ARBA00022679"/>
    </source>
</evidence>
<evidence type="ECO:0000256" key="9">
    <source>
        <dbReference type="ARBA" id="ARBA00023136"/>
    </source>
</evidence>
<dbReference type="InterPro" id="IPR036950">
    <property type="entry name" value="PBP_transglycosylase"/>
</dbReference>
<reference evidence="13 14" key="1">
    <citation type="submission" date="2016-10" db="EMBL/GenBank/DDBJ databases">
        <authorList>
            <person name="de Groot N.N."/>
        </authorList>
    </citation>
    <scope>NUCLEOTIDE SEQUENCE [LARGE SCALE GENOMIC DNA]</scope>
    <source>
        <strain evidence="13 14">DSM 21039</strain>
    </source>
</reference>
<dbReference type="Gene3D" id="1.10.3810.10">
    <property type="entry name" value="Biosynthetic peptidoglycan transglycosylase-like"/>
    <property type="match status" value="1"/>
</dbReference>
<feature type="transmembrane region" description="Helical" evidence="11">
    <location>
        <begin position="17"/>
        <end position="35"/>
    </location>
</feature>
<keyword evidence="10 11" id="KW-0961">Cell wall biogenesis/degradation</keyword>
<dbReference type="RefSeq" id="WP_089906927.1">
    <property type="nucleotide sequence ID" value="NZ_FOBB01000001.1"/>
</dbReference>
<dbReference type="InterPro" id="IPR011812">
    <property type="entry name" value="Pep_trsgly"/>
</dbReference>
<organism evidence="13 14">
    <name type="scientific">Chitinophaga rupis</name>
    <dbReference type="NCBI Taxonomy" id="573321"/>
    <lineage>
        <taxon>Bacteria</taxon>
        <taxon>Pseudomonadati</taxon>
        <taxon>Bacteroidota</taxon>
        <taxon>Chitinophagia</taxon>
        <taxon>Chitinophagales</taxon>
        <taxon>Chitinophagaceae</taxon>
        <taxon>Chitinophaga</taxon>
    </lineage>
</organism>
<keyword evidence="1 11" id="KW-1003">Cell membrane</keyword>
<keyword evidence="4 11" id="KW-0808">Transferase</keyword>
<protein>
    <recommendedName>
        <fullName evidence="11">Biosynthetic peptidoglycan transglycosylase</fullName>
        <ecNumber evidence="11">2.4.99.28</ecNumber>
    </recommendedName>
    <alternativeName>
        <fullName evidence="11">Glycan polymerase</fullName>
    </alternativeName>
    <alternativeName>
        <fullName evidence="11">Peptidoglycan glycosyltransferase MtgA</fullName>
        <shortName evidence="11">PGT</shortName>
    </alternativeName>
</protein>
<evidence type="ECO:0000256" key="7">
    <source>
        <dbReference type="ARBA" id="ARBA00022984"/>
    </source>
</evidence>
<evidence type="ECO:0000256" key="10">
    <source>
        <dbReference type="ARBA" id="ARBA00023316"/>
    </source>
</evidence>
<keyword evidence="7 11" id="KW-0573">Peptidoglycan synthesis</keyword>
<comment type="catalytic activity">
    <reaction evidence="11">
        <text>[GlcNAc-(1-&gt;4)-Mur2Ac(oyl-L-Ala-gamma-D-Glu-L-Lys-D-Ala-D-Ala)](n)-di-trans,octa-cis-undecaprenyl diphosphate + beta-D-GlcNAc-(1-&gt;4)-Mur2Ac(oyl-L-Ala-gamma-D-Glu-L-Lys-D-Ala-D-Ala)-di-trans,octa-cis-undecaprenyl diphosphate = [GlcNAc-(1-&gt;4)-Mur2Ac(oyl-L-Ala-gamma-D-Glu-L-Lys-D-Ala-D-Ala)](n+1)-di-trans,octa-cis-undecaprenyl diphosphate + di-trans,octa-cis-undecaprenyl diphosphate + H(+)</text>
        <dbReference type="Rhea" id="RHEA:23708"/>
        <dbReference type="Rhea" id="RHEA-COMP:9602"/>
        <dbReference type="Rhea" id="RHEA-COMP:9603"/>
        <dbReference type="ChEBI" id="CHEBI:15378"/>
        <dbReference type="ChEBI" id="CHEBI:58405"/>
        <dbReference type="ChEBI" id="CHEBI:60033"/>
        <dbReference type="ChEBI" id="CHEBI:78435"/>
        <dbReference type="EC" id="2.4.99.28"/>
    </reaction>
</comment>
<evidence type="ECO:0000256" key="1">
    <source>
        <dbReference type="ARBA" id="ARBA00022475"/>
    </source>
</evidence>
<dbReference type="GO" id="GO:0005886">
    <property type="term" value="C:plasma membrane"/>
    <property type="evidence" value="ECO:0007669"/>
    <property type="project" value="UniProtKB-SubCell"/>
</dbReference>
<evidence type="ECO:0000256" key="5">
    <source>
        <dbReference type="ARBA" id="ARBA00022692"/>
    </source>
</evidence>
<dbReference type="GO" id="GO:0008955">
    <property type="term" value="F:peptidoglycan glycosyltransferase activity"/>
    <property type="evidence" value="ECO:0007669"/>
    <property type="project" value="UniProtKB-UniRule"/>
</dbReference>
<dbReference type="InterPro" id="IPR001264">
    <property type="entry name" value="Glyco_trans_51"/>
</dbReference>
<comment type="similarity">
    <text evidence="11">Belongs to the glycosyltransferase 51 family.</text>
</comment>
<dbReference type="GO" id="GO:0009252">
    <property type="term" value="P:peptidoglycan biosynthetic process"/>
    <property type="evidence" value="ECO:0007669"/>
    <property type="project" value="UniProtKB-UniRule"/>
</dbReference>
<dbReference type="PANTHER" id="PTHR30400:SF0">
    <property type="entry name" value="BIOSYNTHETIC PEPTIDOGLYCAN TRANSGLYCOSYLASE"/>
    <property type="match status" value="1"/>
</dbReference>
<dbReference type="GO" id="GO:0071555">
    <property type="term" value="P:cell wall organization"/>
    <property type="evidence" value="ECO:0007669"/>
    <property type="project" value="UniProtKB-KW"/>
</dbReference>
<dbReference type="STRING" id="573321.SAMN04488505_101908"/>
<keyword evidence="5 11" id="KW-0812">Transmembrane</keyword>
<dbReference type="Pfam" id="PF00912">
    <property type="entry name" value="Transgly"/>
    <property type="match status" value="1"/>
</dbReference>
<gene>
    <name evidence="11" type="primary">mtgA</name>
    <name evidence="13" type="ORF">SAMN04488505_101908</name>
</gene>
<evidence type="ECO:0000259" key="12">
    <source>
        <dbReference type="Pfam" id="PF00912"/>
    </source>
</evidence>
<dbReference type="EMBL" id="FOBB01000001">
    <property type="protein sequence ID" value="SEK79861.1"/>
    <property type="molecule type" value="Genomic_DNA"/>
</dbReference>
<dbReference type="OrthoDB" id="9766909at2"/>
<comment type="pathway">
    <text evidence="11">Cell wall biogenesis; peptidoglycan biosynthesis.</text>
</comment>
<comment type="function">
    <text evidence="11">Peptidoglycan polymerase that catalyzes glycan chain elongation from lipid-linked precursors.</text>
</comment>
<evidence type="ECO:0000256" key="2">
    <source>
        <dbReference type="ARBA" id="ARBA00022519"/>
    </source>
</evidence>
<dbReference type="SUPFAM" id="SSF53955">
    <property type="entry name" value="Lysozyme-like"/>
    <property type="match status" value="1"/>
</dbReference>